<dbReference type="GO" id="GO:0005886">
    <property type="term" value="C:plasma membrane"/>
    <property type="evidence" value="ECO:0000318"/>
    <property type="project" value="GO_Central"/>
</dbReference>
<dbReference type="Gramene" id="KQJ86405">
    <property type="protein sequence ID" value="KQJ86405"/>
    <property type="gene ID" value="BRADI_4g05250v3"/>
</dbReference>
<dbReference type="CDD" id="cd04216">
    <property type="entry name" value="Phytocyanin"/>
    <property type="match status" value="1"/>
</dbReference>
<dbReference type="Proteomes" id="UP000008810">
    <property type="component" value="Chromosome 4"/>
</dbReference>
<keyword evidence="3" id="KW-0325">Glycoprotein</keyword>
<name>I1IHP6_BRADI</name>
<dbReference type="PANTHER" id="PTHR33021">
    <property type="entry name" value="BLUE COPPER PROTEIN"/>
    <property type="match status" value="1"/>
</dbReference>
<dbReference type="RefSeq" id="XP_003575446.1">
    <property type="nucleotide sequence ID" value="XM_003575398.4"/>
</dbReference>
<dbReference type="PROSITE" id="PS51485">
    <property type="entry name" value="PHYTOCYANIN"/>
    <property type="match status" value="1"/>
</dbReference>
<dbReference type="InterPro" id="IPR008972">
    <property type="entry name" value="Cupredoxin"/>
</dbReference>
<dbReference type="HOGENOM" id="CLU_058719_2_3_1"/>
<dbReference type="Gene3D" id="2.60.40.420">
    <property type="entry name" value="Cupredoxins - blue copper proteins"/>
    <property type="match status" value="1"/>
</dbReference>
<protein>
    <recommendedName>
        <fullName evidence="6">Phytocyanin domain-containing protein</fullName>
    </recommendedName>
</protein>
<dbReference type="OMA" id="AMAPNEM"/>
<feature type="compositionally biased region" description="Low complexity" evidence="4">
    <location>
        <begin position="162"/>
        <end position="171"/>
    </location>
</feature>
<dbReference type="EMBL" id="CM000883">
    <property type="protein sequence ID" value="KQJ86405.1"/>
    <property type="molecule type" value="Genomic_DNA"/>
</dbReference>
<dbReference type="Pfam" id="PF02298">
    <property type="entry name" value="Cu_bind_like"/>
    <property type="match status" value="1"/>
</dbReference>
<dbReference type="GO" id="GO:0046872">
    <property type="term" value="F:metal ion binding"/>
    <property type="evidence" value="ECO:0007669"/>
    <property type="project" value="UniProtKB-KW"/>
</dbReference>
<reference evidence="8" key="3">
    <citation type="submission" date="2018-08" db="UniProtKB">
        <authorList>
            <consortium name="EnsemblPlants"/>
        </authorList>
    </citation>
    <scope>IDENTIFICATION</scope>
    <source>
        <strain evidence="8">cv. Bd21</strain>
    </source>
</reference>
<organism evidence="8">
    <name type="scientific">Brachypodium distachyon</name>
    <name type="common">Purple false brome</name>
    <name type="synonym">Trachynia distachya</name>
    <dbReference type="NCBI Taxonomy" id="15368"/>
    <lineage>
        <taxon>Eukaryota</taxon>
        <taxon>Viridiplantae</taxon>
        <taxon>Streptophyta</taxon>
        <taxon>Embryophyta</taxon>
        <taxon>Tracheophyta</taxon>
        <taxon>Spermatophyta</taxon>
        <taxon>Magnoliopsida</taxon>
        <taxon>Liliopsida</taxon>
        <taxon>Poales</taxon>
        <taxon>Poaceae</taxon>
        <taxon>BOP clade</taxon>
        <taxon>Pooideae</taxon>
        <taxon>Stipodae</taxon>
        <taxon>Brachypodieae</taxon>
        <taxon>Brachypodium</taxon>
    </lineage>
</organism>
<dbReference type="eggNOG" id="ENOG502RZ1W">
    <property type="taxonomic scope" value="Eukaryota"/>
</dbReference>
<feature type="chain" id="PRO_5014095377" description="Phytocyanin domain-containing protein" evidence="5">
    <location>
        <begin position="22"/>
        <end position="190"/>
    </location>
</feature>
<dbReference type="GeneID" id="100830447"/>
<dbReference type="SUPFAM" id="SSF49503">
    <property type="entry name" value="Cupredoxins"/>
    <property type="match status" value="1"/>
</dbReference>
<proteinExistence type="predicted"/>
<gene>
    <name evidence="8" type="primary">LOC100830447</name>
    <name evidence="7" type="ORF">BRADI_4g05250v3</name>
</gene>
<feature type="domain" description="Phytocyanin" evidence="6">
    <location>
        <begin position="22"/>
        <end position="122"/>
    </location>
</feature>
<dbReference type="OrthoDB" id="2012800at2759"/>
<keyword evidence="5" id="KW-0732">Signal</keyword>
<keyword evidence="1" id="KW-0479">Metal-binding</keyword>
<evidence type="ECO:0000256" key="2">
    <source>
        <dbReference type="ARBA" id="ARBA00023008"/>
    </source>
</evidence>
<feature type="signal peptide" evidence="5">
    <location>
        <begin position="1"/>
        <end position="21"/>
    </location>
</feature>
<dbReference type="AlphaFoldDB" id="I1IHP6"/>
<accession>I1IHP6</accession>
<evidence type="ECO:0000313" key="9">
    <source>
        <dbReference type="Proteomes" id="UP000008810"/>
    </source>
</evidence>
<dbReference type="EnsemblPlants" id="KQJ86405">
    <property type="protein sequence ID" value="KQJ86405"/>
    <property type="gene ID" value="BRADI_4g05250v3"/>
</dbReference>
<reference evidence="7 8" key="1">
    <citation type="journal article" date="2010" name="Nature">
        <title>Genome sequencing and analysis of the model grass Brachypodium distachyon.</title>
        <authorList>
            <consortium name="International Brachypodium Initiative"/>
        </authorList>
    </citation>
    <scope>NUCLEOTIDE SEQUENCE [LARGE SCALE GENOMIC DNA]</scope>
    <source>
        <strain evidence="7 8">Bd21</strain>
    </source>
</reference>
<dbReference type="InterPro" id="IPR028871">
    <property type="entry name" value="BlueCu_1_BS"/>
</dbReference>
<dbReference type="PROSITE" id="PS00196">
    <property type="entry name" value="COPPER_BLUE"/>
    <property type="match status" value="1"/>
</dbReference>
<dbReference type="STRING" id="15368.I1IHP6"/>
<evidence type="ECO:0000259" key="6">
    <source>
        <dbReference type="PROSITE" id="PS51485"/>
    </source>
</evidence>
<dbReference type="KEGG" id="bdi:100830447"/>
<evidence type="ECO:0000256" key="4">
    <source>
        <dbReference type="SAM" id="MobiDB-lite"/>
    </source>
</evidence>
<keyword evidence="9" id="KW-1185">Reference proteome</keyword>
<dbReference type="FunFam" id="2.60.40.420:FF:000003">
    <property type="entry name" value="Blue copper"/>
    <property type="match status" value="1"/>
</dbReference>
<keyword evidence="2" id="KW-0186">Copper</keyword>
<evidence type="ECO:0000313" key="7">
    <source>
        <dbReference type="EMBL" id="KQJ86405.1"/>
    </source>
</evidence>
<feature type="region of interest" description="Disordered" evidence="4">
    <location>
        <begin position="145"/>
        <end position="171"/>
    </location>
</feature>
<sequence length="190" mass="18918">MATRALLILAITAAALGTALGATYTVGAPAGSWDLRTNYAQWTSTVKFRAGDQLVFKYSPAAHNVVEVSKADYDACSNSSPLASFQTGNDVIPLPAAGSRYFICGVPGHCDGGMKIRVNVEAAASSTGALPPAVSPRAAAPAMAPVPSARAPASGGQAVPPSSSATTSTSAGSWGLGLAGVFAAGLMAFC</sequence>
<dbReference type="InterPro" id="IPR039391">
    <property type="entry name" value="Phytocyanin-like"/>
</dbReference>
<evidence type="ECO:0000256" key="1">
    <source>
        <dbReference type="ARBA" id="ARBA00022723"/>
    </source>
</evidence>
<evidence type="ECO:0000313" key="8">
    <source>
        <dbReference type="EnsemblPlants" id="KQJ86405"/>
    </source>
</evidence>
<evidence type="ECO:0000256" key="3">
    <source>
        <dbReference type="ARBA" id="ARBA00023180"/>
    </source>
</evidence>
<dbReference type="GO" id="GO:0009055">
    <property type="term" value="F:electron transfer activity"/>
    <property type="evidence" value="ECO:0007669"/>
    <property type="project" value="InterPro"/>
</dbReference>
<reference evidence="7" key="2">
    <citation type="submission" date="2017-06" db="EMBL/GenBank/DDBJ databases">
        <title>WGS assembly of Brachypodium distachyon.</title>
        <authorList>
            <consortium name="The International Brachypodium Initiative"/>
            <person name="Lucas S."/>
            <person name="Harmon-Smith M."/>
            <person name="Lail K."/>
            <person name="Tice H."/>
            <person name="Grimwood J."/>
            <person name="Bruce D."/>
            <person name="Barry K."/>
            <person name="Shu S."/>
            <person name="Lindquist E."/>
            <person name="Wang M."/>
            <person name="Pitluck S."/>
            <person name="Vogel J.P."/>
            <person name="Garvin D.F."/>
            <person name="Mockler T.C."/>
            <person name="Schmutz J."/>
            <person name="Rokhsar D."/>
            <person name="Bevan M.W."/>
        </authorList>
    </citation>
    <scope>NUCLEOTIDE SEQUENCE</scope>
    <source>
        <strain evidence="7">Bd21</strain>
    </source>
</reference>
<dbReference type="InterPro" id="IPR003245">
    <property type="entry name" value="Phytocyanin_dom"/>
</dbReference>
<dbReference type="FunCoup" id="I1IHP6">
    <property type="interactions" value="3"/>
</dbReference>
<evidence type="ECO:0000256" key="5">
    <source>
        <dbReference type="SAM" id="SignalP"/>
    </source>
</evidence>
<dbReference type="PANTHER" id="PTHR33021:SF466">
    <property type="entry name" value="OS08G0138100 PROTEIN"/>
    <property type="match status" value="1"/>
</dbReference>